<dbReference type="EMBL" id="JARKHS020003603">
    <property type="protein sequence ID" value="KAK8785397.1"/>
    <property type="molecule type" value="Genomic_DNA"/>
</dbReference>
<dbReference type="Proteomes" id="UP001321473">
    <property type="component" value="Unassembled WGS sequence"/>
</dbReference>
<keyword evidence="3" id="KW-1185">Reference proteome</keyword>
<sequence length="96" mass="10435">MADSSASIEVFALIEPNVVLFILPLEKPSIRILSGVFKYISRTVRRCYEGGDETSGDRCTADNSSGISLNLSPEKRLIASHFTGVMSLALLGVWCL</sequence>
<reference evidence="2" key="2">
    <citation type="submission" date="2023-03" db="EMBL/GenBank/DDBJ databases">
        <authorList>
            <person name="Thuy-Boun P."/>
        </authorList>
    </citation>
    <scope>NUCLEOTIDE SEQUENCE</scope>
    <source>
        <strain evidence="2">F_SG_1</strain>
        <tissue evidence="2">Salivary glands</tissue>
    </source>
</reference>
<protein>
    <submittedName>
        <fullName evidence="2">Uncharacterized protein</fullName>
    </submittedName>
</protein>
<dbReference type="EMBL" id="JARKHS020015050">
    <property type="protein sequence ID" value="KAK8774761.1"/>
    <property type="molecule type" value="Genomic_DNA"/>
</dbReference>
<proteinExistence type="predicted"/>
<reference evidence="2" key="3">
    <citation type="submission" date="2024-02" db="EMBL/GenBank/DDBJ databases">
        <authorList>
            <person name="Mcdaniel E.A."/>
            <person name="Celebi F.M."/>
            <person name="Reiter T."/>
            <person name="Weiss E.C."/>
            <person name="Chou S."/>
        </authorList>
    </citation>
    <scope>NUCLEOTIDE SEQUENCE</scope>
    <source>
        <strain evidence="2">F_SG_1</strain>
        <tissue evidence="2">Salivary glands</tissue>
    </source>
</reference>
<evidence type="ECO:0000313" key="1">
    <source>
        <dbReference type="EMBL" id="KAK8774761.1"/>
    </source>
</evidence>
<evidence type="ECO:0000313" key="3">
    <source>
        <dbReference type="Proteomes" id="UP001321473"/>
    </source>
</evidence>
<gene>
    <name evidence="2" type="ORF">V5799_008239</name>
    <name evidence="1" type="ORF">V5799_010706</name>
</gene>
<name>A0AAQ4FDV0_AMBAM</name>
<evidence type="ECO:0000313" key="2">
    <source>
        <dbReference type="EMBL" id="KAK8785397.1"/>
    </source>
</evidence>
<accession>A0AAQ4FDV0</accession>
<dbReference type="AlphaFoldDB" id="A0AAQ4FDV0"/>
<comment type="caution">
    <text evidence="2">The sequence shown here is derived from an EMBL/GenBank/DDBJ whole genome shotgun (WGS) entry which is preliminary data.</text>
</comment>
<organism evidence="2 3">
    <name type="scientific">Amblyomma americanum</name>
    <name type="common">Lone star tick</name>
    <dbReference type="NCBI Taxonomy" id="6943"/>
    <lineage>
        <taxon>Eukaryota</taxon>
        <taxon>Metazoa</taxon>
        <taxon>Ecdysozoa</taxon>
        <taxon>Arthropoda</taxon>
        <taxon>Chelicerata</taxon>
        <taxon>Arachnida</taxon>
        <taxon>Acari</taxon>
        <taxon>Parasitiformes</taxon>
        <taxon>Ixodida</taxon>
        <taxon>Ixodoidea</taxon>
        <taxon>Ixodidae</taxon>
        <taxon>Amblyomminae</taxon>
        <taxon>Amblyomma</taxon>
    </lineage>
</organism>
<reference evidence="2 3" key="1">
    <citation type="journal article" date="2023" name="Arcadia Sci">
        <title>De novo assembly of a long-read Amblyomma americanum tick genome.</title>
        <authorList>
            <person name="Chou S."/>
            <person name="Poskanzer K.E."/>
            <person name="Rollins M."/>
            <person name="Thuy-Boun P.S."/>
        </authorList>
    </citation>
    <scope>NUCLEOTIDE SEQUENCE [LARGE SCALE GENOMIC DNA]</scope>
    <source>
        <strain evidence="2">F_SG_1</strain>
        <tissue evidence="2">Salivary glands</tissue>
    </source>
</reference>